<feature type="region of interest" description="Disordered" evidence="1">
    <location>
        <begin position="94"/>
        <end position="140"/>
    </location>
</feature>
<evidence type="ECO:0000256" key="2">
    <source>
        <dbReference type="SAM" id="Phobius"/>
    </source>
</evidence>
<feature type="compositionally biased region" description="Gly residues" evidence="1">
    <location>
        <begin position="98"/>
        <end position="108"/>
    </location>
</feature>
<sequence length="300" mass="31524">MEERDGAGGAKRCSSPIDRALLLCRPRAPPPPCSARLTRAYAGDRRYVAHGHRRLGSHIVAGTSGNRAPKFPTSTVTCVQMCHAPHREINEEPSLGLGAQGGRGGASGIDGTVHSATGGGDIESGPTDHHHDHREEEQENNKLMDKLSKFILTLVAGVSLPGARSTAMRFNRAAAIFLLTSSVTSLACVACTHLRLRRQWRRALVCASCASFVLVASLFLASLDLLLFAAVASAAVIIVVTITAVAMGSAAVDGDDGDDGGQSGPGGHLMVRIFDNCALYVTGGLVGLFFGSNYSNYLMK</sequence>
<dbReference type="Gramene" id="OPUNC08G05770.1">
    <property type="protein sequence ID" value="OPUNC08G05770.1"/>
    <property type="gene ID" value="OPUNC08G05770"/>
</dbReference>
<keyword evidence="4" id="KW-1185">Reference proteome</keyword>
<feature type="compositionally biased region" description="Basic and acidic residues" evidence="1">
    <location>
        <begin position="126"/>
        <end position="140"/>
    </location>
</feature>
<dbReference type="Proteomes" id="UP000026962">
    <property type="component" value="Chromosome 8"/>
</dbReference>
<keyword evidence="2" id="KW-0472">Membrane</keyword>
<evidence type="ECO:0000256" key="1">
    <source>
        <dbReference type="SAM" id="MobiDB-lite"/>
    </source>
</evidence>
<reference evidence="3" key="1">
    <citation type="submission" date="2015-04" db="UniProtKB">
        <authorList>
            <consortium name="EnsemblPlants"/>
        </authorList>
    </citation>
    <scope>IDENTIFICATION</scope>
</reference>
<dbReference type="AlphaFoldDB" id="A0A0E0LSB5"/>
<evidence type="ECO:0000313" key="4">
    <source>
        <dbReference type="Proteomes" id="UP000026962"/>
    </source>
</evidence>
<feature type="transmembrane region" description="Helical" evidence="2">
    <location>
        <begin position="203"/>
        <end position="221"/>
    </location>
</feature>
<feature type="transmembrane region" description="Helical" evidence="2">
    <location>
        <begin position="273"/>
        <end position="291"/>
    </location>
</feature>
<protein>
    <submittedName>
        <fullName evidence="3">Uncharacterized protein</fullName>
    </submittedName>
</protein>
<organism evidence="3">
    <name type="scientific">Oryza punctata</name>
    <name type="common">Red rice</name>
    <dbReference type="NCBI Taxonomy" id="4537"/>
    <lineage>
        <taxon>Eukaryota</taxon>
        <taxon>Viridiplantae</taxon>
        <taxon>Streptophyta</taxon>
        <taxon>Embryophyta</taxon>
        <taxon>Tracheophyta</taxon>
        <taxon>Spermatophyta</taxon>
        <taxon>Magnoliopsida</taxon>
        <taxon>Liliopsida</taxon>
        <taxon>Poales</taxon>
        <taxon>Poaceae</taxon>
        <taxon>BOP clade</taxon>
        <taxon>Oryzoideae</taxon>
        <taxon>Oryzeae</taxon>
        <taxon>Oryzinae</taxon>
        <taxon>Oryza</taxon>
    </lineage>
</organism>
<proteinExistence type="predicted"/>
<feature type="transmembrane region" description="Helical" evidence="2">
    <location>
        <begin position="227"/>
        <end position="252"/>
    </location>
</feature>
<dbReference type="HOGENOM" id="CLU_928691_0_0_1"/>
<reference evidence="3" key="2">
    <citation type="submission" date="2018-05" db="EMBL/GenBank/DDBJ databases">
        <title>OpunRS2 (Oryza punctata Reference Sequence Version 2).</title>
        <authorList>
            <person name="Zhang J."/>
            <person name="Kudrna D."/>
            <person name="Lee S."/>
            <person name="Talag J."/>
            <person name="Welchert J."/>
            <person name="Wing R.A."/>
        </authorList>
    </citation>
    <scope>NUCLEOTIDE SEQUENCE [LARGE SCALE GENOMIC DNA]</scope>
</reference>
<dbReference type="EnsemblPlants" id="OPUNC08G05770.1">
    <property type="protein sequence ID" value="OPUNC08G05770.1"/>
    <property type="gene ID" value="OPUNC08G05770"/>
</dbReference>
<feature type="transmembrane region" description="Helical" evidence="2">
    <location>
        <begin position="173"/>
        <end position="191"/>
    </location>
</feature>
<accession>A0A0E0LSB5</accession>
<keyword evidence="2" id="KW-1133">Transmembrane helix</keyword>
<name>A0A0E0LSB5_ORYPU</name>
<keyword evidence="2" id="KW-0812">Transmembrane</keyword>
<evidence type="ECO:0000313" key="3">
    <source>
        <dbReference type="EnsemblPlants" id="OPUNC08G05770.1"/>
    </source>
</evidence>